<evidence type="ECO:0000256" key="2">
    <source>
        <dbReference type="ARBA" id="ARBA00022617"/>
    </source>
</evidence>
<evidence type="ECO:0000256" key="3">
    <source>
        <dbReference type="ARBA" id="ARBA00022723"/>
    </source>
</evidence>
<gene>
    <name evidence="9" type="ORF">OG327_27220</name>
</gene>
<organism evidence="9">
    <name type="scientific">Streptomyces sp. NBC_00049</name>
    <dbReference type="NCBI Taxonomy" id="2903617"/>
    <lineage>
        <taxon>Bacteria</taxon>
        <taxon>Bacillati</taxon>
        <taxon>Actinomycetota</taxon>
        <taxon>Actinomycetes</taxon>
        <taxon>Kitasatosporales</taxon>
        <taxon>Streptomycetaceae</taxon>
        <taxon>Streptomyces</taxon>
    </lineage>
</organism>
<dbReference type="InterPro" id="IPR001128">
    <property type="entry name" value="Cyt_P450"/>
</dbReference>
<evidence type="ECO:0000256" key="6">
    <source>
        <dbReference type="ARBA" id="ARBA00023033"/>
    </source>
</evidence>
<keyword evidence="3 7" id="KW-0479">Metal-binding</keyword>
<evidence type="ECO:0000256" key="7">
    <source>
        <dbReference type="RuleBase" id="RU000461"/>
    </source>
</evidence>
<evidence type="ECO:0000256" key="5">
    <source>
        <dbReference type="ARBA" id="ARBA00023004"/>
    </source>
</evidence>
<evidence type="ECO:0000256" key="8">
    <source>
        <dbReference type="SAM" id="MobiDB-lite"/>
    </source>
</evidence>
<evidence type="ECO:0000256" key="4">
    <source>
        <dbReference type="ARBA" id="ARBA00023002"/>
    </source>
</evidence>
<sequence length="449" mass="49666">MAQQDAAPNGGGELHDIVSAVSRGAPEYRQCPHPMYAALREQAPVCRLTPPHGVDTYLITRHDDARDALSDPRFSKNMRGAIDTYHAVYGSFFDALDDNVLFSDPPRHTRLRRILRSAFTPRRVEAMRPRITEIAEHILAECRKAGTVDLMTSFAFPLPVAVLCELMGIPQEDRPEILEQFAVVTRSRFDPSKRAELKAAEERLQHRLERLISDTRDHPSDTFLSDLLQGDERLDDPELVASLWVLFFAGHKTTAYQIGNSVLNLLLRPDQAAMLREDPLLVPRAVEEMLRFEGSVETSTFRYAAEDAEIRGTVIPEGSLVQIAISSANRDPGRFDSPDELDVTREGLQGTHLGFGHGTHYCLGAPLARLELEIALGLLLREFPDMRLADAQETAGAWLKGPVAAFRGLEHLRIVLEPARDGQPADAPDAEPVVSEPVAPVTVSVASGK</sequence>
<dbReference type="GO" id="GO:0004497">
    <property type="term" value="F:monooxygenase activity"/>
    <property type="evidence" value="ECO:0007669"/>
    <property type="project" value="UniProtKB-KW"/>
</dbReference>
<dbReference type="SUPFAM" id="SSF48264">
    <property type="entry name" value="Cytochrome P450"/>
    <property type="match status" value="1"/>
</dbReference>
<dbReference type="Pfam" id="PF00067">
    <property type="entry name" value="p450"/>
    <property type="match status" value="1"/>
</dbReference>
<dbReference type="GO" id="GO:0016705">
    <property type="term" value="F:oxidoreductase activity, acting on paired donors, with incorporation or reduction of molecular oxygen"/>
    <property type="evidence" value="ECO:0007669"/>
    <property type="project" value="InterPro"/>
</dbReference>
<dbReference type="FunFam" id="1.10.630.10:FF:000018">
    <property type="entry name" value="Cytochrome P450 monooxygenase"/>
    <property type="match status" value="1"/>
</dbReference>
<keyword evidence="2 7" id="KW-0349">Heme</keyword>
<comment type="similarity">
    <text evidence="1 7">Belongs to the cytochrome P450 family.</text>
</comment>
<protein>
    <submittedName>
        <fullName evidence="9">Cytochrome P450</fullName>
    </submittedName>
</protein>
<dbReference type="EMBL" id="CP108264">
    <property type="protein sequence ID" value="WTU76722.1"/>
    <property type="molecule type" value="Genomic_DNA"/>
</dbReference>
<dbReference type="PANTHER" id="PTHR46696:SF1">
    <property type="entry name" value="CYTOCHROME P450 YJIB-RELATED"/>
    <property type="match status" value="1"/>
</dbReference>
<proteinExistence type="inferred from homology"/>
<dbReference type="InterPro" id="IPR002397">
    <property type="entry name" value="Cyt_P450_B"/>
</dbReference>
<dbReference type="AlphaFoldDB" id="A0AAU2JVA1"/>
<dbReference type="InterPro" id="IPR036396">
    <property type="entry name" value="Cyt_P450_sf"/>
</dbReference>
<dbReference type="CDD" id="cd11029">
    <property type="entry name" value="CYP107-like"/>
    <property type="match status" value="1"/>
</dbReference>
<keyword evidence="6 7" id="KW-0503">Monooxygenase</keyword>
<dbReference type="Gene3D" id="1.10.630.10">
    <property type="entry name" value="Cytochrome P450"/>
    <property type="match status" value="1"/>
</dbReference>
<dbReference type="GO" id="GO:0020037">
    <property type="term" value="F:heme binding"/>
    <property type="evidence" value="ECO:0007669"/>
    <property type="project" value="InterPro"/>
</dbReference>
<accession>A0AAU2JVA1</accession>
<keyword evidence="5 7" id="KW-0408">Iron</keyword>
<dbReference type="PROSITE" id="PS00086">
    <property type="entry name" value="CYTOCHROME_P450"/>
    <property type="match status" value="1"/>
</dbReference>
<name>A0AAU2JVA1_9ACTN</name>
<dbReference type="PRINTS" id="PR00359">
    <property type="entry name" value="BP450"/>
</dbReference>
<dbReference type="GO" id="GO:0005506">
    <property type="term" value="F:iron ion binding"/>
    <property type="evidence" value="ECO:0007669"/>
    <property type="project" value="InterPro"/>
</dbReference>
<keyword evidence="4 7" id="KW-0560">Oxidoreductase</keyword>
<feature type="compositionally biased region" description="Low complexity" evidence="8">
    <location>
        <begin position="430"/>
        <end position="449"/>
    </location>
</feature>
<dbReference type="PANTHER" id="PTHR46696">
    <property type="entry name" value="P450, PUTATIVE (EUROFUNG)-RELATED"/>
    <property type="match status" value="1"/>
</dbReference>
<evidence type="ECO:0000313" key="9">
    <source>
        <dbReference type="EMBL" id="WTU76722.1"/>
    </source>
</evidence>
<reference evidence="9" key="1">
    <citation type="submission" date="2022-10" db="EMBL/GenBank/DDBJ databases">
        <title>The complete genomes of actinobacterial strains from the NBC collection.</title>
        <authorList>
            <person name="Joergensen T.S."/>
            <person name="Alvarez Arevalo M."/>
            <person name="Sterndorff E.B."/>
            <person name="Faurdal D."/>
            <person name="Vuksanovic O."/>
            <person name="Mourched A.-S."/>
            <person name="Charusanti P."/>
            <person name="Shaw S."/>
            <person name="Blin K."/>
            <person name="Weber T."/>
        </authorList>
    </citation>
    <scope>NUCLEOTIDE SEQUENCE</scope>
    <source>
        <strain evidence="9">NBC_00049</strain>
    </source>
</reference>
<evidence type="ECO:0000256" key="1">
    <source>
        <dbReference type="ARBA" id="ARBA00010617"/>
    </source>
</evidence>
<dbReference type="InterPro" id="IPR017972">
    <property type="entry name" value="Cyt_P450_CS"/>
</dbReference>
<feature type="region of interest" description="Disordered" evidence="8">
    <location>
        <begin position="420"/>
        <end position="449"/>
    </location>
</feature>